<evidence type="ECO:0000256" key="2">
    <source>
        <dbReference type="SAM" id="SignalP"/>
    </source>
</evidence>
<protein>
    <recommendedName>
        <fullName evidence="5">Laminin G domain-containing protein</fullName>
    </recommendedName>
</protein>
<keyword evidence="1" id="KW-0812">Transmembrane</keyword>
<keyword evidence="2" id="KW-0732">Signal</keyword>
<evidence type="ECO:0000256" key="1">
    <source>
        <dbReference type="SAM" id="Phobius"/>
    </source>
</evidence>
<feature type="transmembrane region" description="Helical" evidence="1">
    <location>
        <begin position="219"/>
        <end position="236"/>
    </location>
</feature>
<dbReference type="EMBL" id="JALEMU010000009">
    <property type="protein sequence ID" value="MCI5754731.1"/>
    <property type="molecule type" value="Genomic_DNA"/>
</dbReference>
<evidence type="ECO:0000313" key="4">
    <source>
        <dbReference type="Proteomes" id="UP001139365"/>
    </source>
</evidence>
<organism evidence="3 4">
    <name type="scientific">Candidatus Colimorpha enterica</name>
    <dbReference type="NCBI Taxonomy" id="3083063"/>
    <lineage>
        <taxon>Bacteria</taxon>
        <taxon>Pseudomonadati</taxon>
        <taxon>Bacteroidota</taxon>
        <taxon>Bacteroidia</taxon>
        <taxon>Bacteroidales</taxon>
        <taxon>Candidatus Colimorpha</taxon>
    </lineage>
</organism>
<sequence>MKKTFITALAAAVLAALLAATASAKTYVLDFTSEKSGNVTEAYTEENGEFRLSAGKSPKAAISTLDGLEFQFRIDEAADWGLITVVTQSKYNETGLNGRGLKFRIGGEKGVEISLIKDGGDWNNKAINTRTLFDVENNTFDDGKYHTMSFSLVNGNWSAKIDGQESLLGITGEQYAEIASMMSGEAFVCFGDNANGTFMTVKSAEVTENDPTPPDTGDAVIPAIIVTVTAAAAVIGKKRR</sequence>
<dbReference type="Proteomes" id="UP001139365">
    <property type="component" value="Unassembled WGS sequence"/>
</dbReference>
<gene>
    <name evidence="3" type="ORF">MR241_00370</name>
</gene>
<comment type="caution">
    <text evidence="3">The sequence shown here is derived from an EMBL/GenBank/DDBJ whole genome shotgun (WGS) entry which is preliminary data.</text>
</comment>
<proteinExistence type="predicted"/>
<dbReference type="AlphaFoldDB" id="A0AAE3FE89"/>
<feature type="signal peptide" evidence="2">
    <location>
        <begin position="1"/>
        <end position="24"/>
    </location>
</feature>
<accession>A0AAE3FE89</accession>
<keyword evidence="1" id="KW-0472">Membrane</keyword>
<evidence type="ECO:0000313" key="3">
    <source>
        <dbReference type="EMBL" id="MCI5754731.1"/>
    </source>
</evidence>
<reference evidence="3 4" key="1">
    <citation type="submission" date="2022-03" db="EMBL/GenBank/DDBJ databases">
        <title>Metagenome-assembled genomes from swine fecal metagenomes.</title>
        <authorList>
            <person name="Holman D.B."/>
            <person name="Kommadath A."/>
        </authorList>
    </citation>
    <scope>NUCLEOTIDE SEQUENCE [LARGE SCALE GENOMIC DNA]</scope>
    <source>
        <strain evidence="3">SUG147</strain>
    </source>
</reference>
<evidence type="ECO:0008006" key="5">
    <source>
        <dbReference type="Google" id="ProtNLM"/>
    </source>
</evidence>
<name>A0AAE3FE89_9BACT</name>
<feature type="chain" id="PRO_5042185317" description="Laminin G domain-containing protein" evidence="2">
    <location>
        <begin position="25"/>
        <end position="240"/>
    </location>
</feature>
<keyword evidence="1" id="KW-1133">Transmembrane helix</keyword>